<dbReference type="InterPro" id="IPR000668">
    <property type="entry name" value="Peptidase_C1A_C"/>
</dbReference>
<name>A0A914YL69_9BILA</name>
<dbReference type="SUPFAM" id="SSF53300">
    <property type="entry name" value="vWA-like"/>
    <property type="match status" value="1"/>
</dbReference>
<evidence type="ECO:0000256" key="2">
    <source>
        <dbReference type="ARBA" id="ARBA00022670"/>
    </source>
</evidence>
<dbReference type="GO" id="GO:0006508">
    <property type="term" value="P:proteolysis"/>
    <property type="evidence" value="ECO:0007669"/>
    <property type="project" value="UniProtKB-KW"/>
</dbReference>
<reference evidence="8" key="1">
    <citation type="submission" date="2022-11" db="UniProtKB">
        <authorList>
            <consortium name="WormBaseParasite"/>
        </authorList>
    </citation>
    <scope>IDENTIFICATION</scope>
</reference>
<feature type="region of interest" description="Disordered" evidence="5">
    <location>
        <begin position="254"/>
        <end position="352"/>
    </location>
</feature>
<dbReference type="Gene3D" id="3.40.50.410">
    <property type="entry name" value="von Willebrand factor, type A domain"/>
    <property type="match status" value="1"/>
</dbReference>
<dbReference type="AlphaFoldDB" id="A0A914YL69"/>
<evidence type="ECO:0000256" key="5">
    <source>
        <dbReference type="SAM" id="MobiDB-lite"/>
    </source>
</evidence>
<sequence>MNASIEPQTNFPRVKRSALDNTISTIIPTSFDFRTHGKVTPIKDQGQCGSCWAHSTTAAIESQYLLRYNQSLDLSEQMLVNCETTYSGGCDGGQPQGALHFAKFNGLSLESCYPYVGNTGEDLFHPELTHDLQPCTDCALPKYKIDGYQSYGTTETEIASNLYNFGPASMTFFVPWAFMSYKSGILNIPATECNYNNNVGAHAVTLIGYTPDYWIAKNSWGTNWGEAGYFRFKRGTNFCLMTTDVVAPFLNSPTPTTTTTTTTKAPITTTSATTTTSTKPSSTTKITTTITTLKPTTPTTTTTTKAPTTSTTATPSTKPPTTTTKPSTSIPITTTTTTTTKPSTPPTTTKPPLTCAGAIDLVFIIDNSDTMTSARFNIVKSQLATAITQSNIVWGNNNAHVGIVLSTGLNPGWRTTPYRYIDLNGCQFTSDECTSTITSTATLITAIQNLKFFGGKNDISLSMSETMTGEFEGLLMS</sequence>
<dbReference type="InterPro" id="IPR002035">
    <property type="entry name" value="VWF_A"/>
</dbReference>
<keyword evidence="2" id="KW-0645">Protease</keyword>
<evidence type="ECO:0000259" key="6">
    <source>
        <dbReference type="PROSITE" id="PS50234"/>
    </source>
</evidence>
<comment type="similarity">
    <text evidence="1">Belongs to the peptidase C1 family.</text>
</comment>
<dbReference type="GO" id="GO:0008234">
    <property type="term" value="F:cysteine-type peptidase activity"/>
    <property type="evidence" value="ECO:0007669"/>
    <property type="project" value="UniProtKB-KW"/>
</dbReference>
<dbReference type="CDD" id="cd02248">
    <property type="entry name" value="Peptidase_C1A"/>
    <property type="match status" value="1"/>
</dbReference>
<evidence type="ECO:0000313" key="8">
    <source>
        <dbReference type="WBParaSite" id="PSU_v2.g18066.t1"/>
    </source>
</evidence>
<proteinExistence type="inferred from homology"/>
<feature type="compositionally biased region" description="Low complexity" evidence="5">
    <location>
        <begin position="254"/>
        <end position="342"/>
    </location>
</feature>
<evidence type="ECO:0000313" key="7">
    <source>
        <dbReference type="Proteomes" id="UP000887577"/>
    </source>
</evidence>
<dbReference type="InterPro" id="IPR039417">
    <property type="entry name" value="Peptidase_C1A_papain-like"/>
</dbReference>
<accession>A0A914YL69</accession>
<dbReference type="InterPro" id="IPR038765">
    <property type="entry name" value="Papain-like_cys_pep_sf"/>
</dbReference>
<dbReference type="PROSITE" id="PS00139">
    <property type="entry name" value="THIOL_PROTEASE_CYS"/>
    <property type="match status" value="1"/>
</dbReference>
<dbReference type="Gene3D" id="3.90.70.10">
    <property type="entry name" value="Cysteine proteinases"/>
    <property type="match status" value="1"/>
</dbReference>
<dbReference type="SMART" id="SM00645">
    <property type="entry name" value="Pept_C1"/>
    <property type="match status" value="1"/>
</dbReference>
<dbReference type="InterPro" id="IPR013128">
    <property type="entry name" value="Peptidase_C1A"/>
</dbReference>
<dbReference type="PROSITE" id="PS50234">
    <property type="entry name" value="VWFA"/>
    <property type="match status" value="1"/>
</dbReference>
<dbReference type="InterPro" id="IPR000169">
    <property type="entry name" value="Pept_cys_AS"/>
</dbReference>
<evidence type="ECO:0000256" key="1">
    <source>
        <dbReference type="ARBA" id="ARBA00008455"/>
    </source>
</evidence>
<keyword evidence="3" id="KW-0378">Hydrolase</keyword>
<dbReference type="PRINTS" id="PR01217">
    <property type="entry name" value="PRICHEXTENSN"/>
</dbReference>
<dbReference type="PANTHER" id="PTHR12411">
    <property type="entry name" value="CYSTEINE PROTEASE FAMILY C1-RELATED"/>
    <property type="match status" value="1"/>
</dbReference>
<dbReference type="InterPro" id="IPR025661">
    <property type="entry name" value="Pept_asp_AS"/>
</dbReference>
<dbReference type="Proteomes" id="UP000887577">
    <property type="component" value="Unplaced"/>
</dbReference>
<keyword evidence="4" id="KW-0788">Thiol protease</keyword>
<evidence type="ECO:0000256" key="4">
    <source>
        <dbReference type="ARBA" id="ARBA00022807"/>
    </source>
</evidence>
<keyword evidence="7" id="KW-1185">Reference proteome</keyword>
<dbReference type="InterPro" id="IPR036465">
    <property type="entry name" value="vWFA_dom_sf"/>
</dbReference>
<dbReference type="Pfam" id="PF00112">
    <property type="entry name" value="Peptidase_C1"/>
    <property type="match status" value="1"/>
</dbReference>
<dbReference type="Pfam" id="PF00092">
    <property type="entry name" value="VWA"/>
    <property type="match status" value="1"/>
</dbReference>
<dbReference type="WBParaSite" id="PSU_v2.g18066.t1">
    <property type="protein sequence ID" value="PSU_v2.g18066.t1"/>
    <property type="gene ID" value="PSU_v2.g18066"/>
</dbReference>
<evidence type="ECO:0000256" key="3">
    <source>
        <dbReference type="ARBA" id="ARBA00022801"/>
    </source>
</evidence>
<feature type="domain" description="VWFA" evidence="6">
    <location>
        <begin position="360"/>
        <end position="455"/>
    </location>
</feature>
<dbReference type="PROSITE" id="PS00640">
    <property type="entry name" value="THIOL_PROTEASE_ASN"/>
    <property type="match status" value="1"/>
</dbReference>
<protein>
    <submittedName>
        <fullName evidence="8">VWFA domain-containing protein</fullName>
    </submittedName>
</protein>
<dbReference type="SUPFAM" id="SSF54001">
    <property type="entry name" value="Cysteine proteinases"/>
    <property type="match status" value="1"/>
</dbReference>
<organism evidence="7 8">
    <name type="scientific">Panagrolaimus superbus</name>
    <dbReference type="NCBI Taxonomy" id="310955"/>
    <lineage>
        <taxon>Eukaryota</taxon>
        <taxon>Metazoa</taxon>
        <taxon>Ecdysozoa</taxon>
        <taxon>Nematoda</taxon>
        <taxon>Chromadorea</taxon>
        <taxon>Rhabditida</taxon>
        <taxon>Tylenchina</taxon>
        <taxon>Panagrolaimomorpha</taxon>
        <taxon>Panagrolaimoidea</taxon>
        <taxon>Panagrolaimidae</taxon>
        <taxon>Panagrolaimus</taxon>
    </lineage>
</organism>